<dbReference type="Gene3D" id="1.25.40.10">
    <property type="entry name" value="Tetratricopeptide repeat domain"/>
    <property type="match status" value="1"/>
</dbReference>
<protein>
    <recommendedName>
        <fullName evidence="4">Pentatricopeptide repeat domain-containing protein</fullName>
    </recommendedName>
</protein>
<comment type="caution">
    <text evidence="2">The sequence shown here is derived from an EMBL/GenBank/DDBJ whole genome shotgun (WGS) entry which is preliminary data.</text>
</comment>
<accession>A0ABQ8EWA7</accession>
<reference evidence="2 3" key="1">
    <citation type="submission" date="2021-02" db="EMBL/GenBank/DDBJ databases">
        <title>Variation within the Batrachochytrium salamandrivorans European outbreak.</title>
        <authorList>
            <person name="Kelly M."/>
            <person name="Pasmans F."/>
            <person name="Shea T.P."/>
            <person name="Munoz J.F."/>
            <person name="Carranza S."/>
            <person name="Cuomo C.A."/>
            <person name="Martel A."/>
        </authorList>
    </citation>
    <scope>NUCLEOTIDE SEQUENCE [LARGE SCALE GENOMIC DNA]</scope>
    <source>
        <strain evidence="2 3">AMFP18/2</strain>
    </source>
</reference>
<name>A0ABQ8EWA7_9FUNG</name>
<evidence type="ECO:0000313" key="3">
    <source>
        <dbReference type="Proteomes" id="UP001648503"/>
    </source>
</evidence>
<dbReference type="EMBL" id="JAFCIX010000555">
    <property type="protein sequence ID" value="KAH6587660.1"/>
    <property type="molecule type" value="Genomic_DNA"/>
</dbReference>
<gene>
    <name evidence="2" type="ORF">BASA50_011264</name>
</gene>
<feature type="compositionally biased region" description="Polar residues" evidence="1">
    <location>
        <begin position="798"/>
        <end position="810"/>
    </location>
</feature>
<evidence type="ECO:0000256" key="1">
    <source>
        <dbReference type="SAM" id="MobiDB-lite"/>
    </source>
</evidence>
<evidence type="ECO:0008006" key="4">
    <source>
        <dbReference type="Google" id="ProtNLM"/>
    </source>
</evidence>
<organism evidence="2 3">
    <name type="scientific">Batrachochytrium salamandrivorans</name>
    <dbReference type="NCBI Taxonomy" id="1357716"/>
    <lineage>
        <taxon>Eukaryota</taxon>
        <taxon>Fungi</taxon>
        <taxon>Fungi incertae sedis</taxon>
        <taxon>Chytridiomycota</taxon>
        <taxon>Chytridiomycota incertae sedis</taxon>
        <taxon>Chytridiomycetes</taxon>
        <taxon>Rhizophydiales</taxon>
        <taxon>Rhizophydiales incertae sedis</taxon>
        <taxon>Batrachochytrium</taxon>
    </lineage>
</organism>
<dbReference type="InterPro" id="IPR011990">
    <property type="entry name" value="TPR-like_helical_dom_sf"/>
</dbReference>
<feature type="region of interest" description="Disordered" evidence="1">
    <location>
        <begin position="774"/>
        <end position="826"/>
    </location>
</feature>
<proteinExistence type="predicted"/>
<dbReference type="Proteomes" id="UP001648503">
    <property type="component" value="Unassembled WGS sequence"/>
</dbReference>
<sequence>MFRPTHILCGRSCTNYARIQFLKGIAKQNGGYLSPGWQNTARPFKPQIKKVGTGHIHTKDNRSLQPFTGAKKHLQREVVPQFRHTNERRQMYDNRDASNSFETASSVNAKKKWMNPSSNDTYATAEREPRKLWFSDPYLLAEKLTSLINKDQVDEAYDLLRQHTGAGNDDVHGVFFNALVKRKHYEMVLHVYKNLKAANRHPPSQVYTSVLHAIASMANAVAKNNDSSRAKLFNTALDIWNSIDPNIIQTNAMLNVCAACGRVGGWDMAETIYSHIKFTNRATLTKRLIGVAAAGSVAEKAYKHKTQNSSTDMFEDRAPPPTPKKVVIPDNKTYTILIGMYADMGGSEAYFAGYDIWTKANLHSREMSNLTASDHPQLSPLSIDGPIIAKYLLLCIRSSDVNHTQQALDVVYRHFGFPKTHQEPYDSRHSIIESRFGRGEKYARRNNRSLDSLPDTHVELTQQTLTLLLHLALRLRYPALGQCWYDIAVKELHMAPDDLTMHAISTLLLSAKQFDQAWALSTDTSSKYMYQIGLRATSLAVMEQTEDKGKWLNRSRTLYNQGILLLGKIESSEKGPSDTVDTPRNYDATKPIFGFRELLNHLGTTITCKAWTDAGTIVIKNRIQLVDQNIKHLERLVERKMIKEISVESEPTRYGGSGNVGRAQGDKQSPSWKLGHTDVVLLRKGLLYSKVAMEEYISRDLGNSTQLVKAKMILHHIEVGLNIAKSLDVKIDPRDHRLISPELHVNSEQDHKINMELAMSRAAYKKKASIHTSKDGYKISRTTPTANLPGQDMPPSSPVSGNEQPPSRSNLRGGAGRHSYSSRSKKVLVEKLNIPATSPRIF</sequence>
<evidence type="ECO:0000313" key="2">
    <source>
        <dbReference type="EMBL" id="KAH6587660.1"/>
    </source>
</evidence>
<keyword evidence="3" id="KW-1185">Reference proteome</keyword>